<dbReference type="Gene3D" id="3.40.50.620">
    <property type="entry name" value="HUPs"/>
    <property type="match status" value="1"/>
</dbReference>
<evidence type="ECO:0000256" key="4">
    <source>
        <dbReference type="ARBA" id="ARBA00022741"/>
    </source>
</evidence>
<comment type="similarity">
    <text evidence="2 7 8">In the C-terminal section; belongs to the NAD synthetase family.</text>
</comment>
<dbReference type="InterPro" id="IPR003694">
    <property type="entry name" value="NAD_synthase"/>
</dbReference>
<name>A0A497XSX2_9AQUI</name>
<evidence type="ECO:0000259" key="10">
    <source>
        <dbReference type="PROSITE" id="PS50263"/>
    </source>
</evidence>
<dbReference type="Proteomes" id="UP000267841">
    <property type="component" value="Unassembled WGS sequence"/>
</dbReference>
<protein>
    <recommendedName>
        <fullName evidence="7 8">Glutamine-dependent NAD(+) synthetase</fullName>
        <ecNumber evidence="7 8">6.3.5.1</ecNumber>
    </recommendedName>
    <alternativeName>
        <fullName evidence="7 8">NAD(+) synthase [glutamine-hydrolyzing]</fullName>
    </alternativeName>
</protein>
<comment type="catalytic activity">
    <reaction evidence="7 8">
        <text>deamido-NAD(+) + L-glutamine + ATP + H2O = L-glutamate + AMP + diphosphate + NAD(+) + H(+)</text>
        <dbReference type="Rhea" id="RHEA:24384"/>
        <dbReference type="ChEBI" id="CHEBI:15377"/>
        <dbReference type="ChEBI" id="CHEBI:15378"/>
        <dbReference type="ChEBI" id="CHEBI:29985"/>
        <dbReference type="ChEBI" id="CHEBI:30616"/>
        <dbReference type="ChEBI" id="CHEBI:33019"/>
        <dbReference type="ChEBI" id="CHEBI:57540"/>
        <dbReference type="ChEBI" id="CHEBI:58359"/>
        <dbReference type="ChEBI" id="CHEBI:58437"/>
        <dbReference type="ChEBI" id="CHEBI:456215"/>
        <dbReference type="EC" id="6.3.5.1"/>
    </reaction>
</comment>
<dbReference type="UniPathway" id="UPA00253">
    <property type="reaction ID" value="UER00334"/>
</dbReference>
<feature type="domain" description="CN hydrolase" evidence="10">
    <location>
        <begin position="2"/>
        <end position="242"/>
    </location>
</feature>
<comment type="pathway">
    <text evidence="1 7 8">Cofactor biosynthesis; NAD(+) biosynthesis; NAD(+) from deamido-NAD(+) (L-Gln route): step 1/1.</text>
</comment>
<dbReference type="CDD" id="cd07570">
    <property type="entry name" value="GAT_Gln-NAD-synth"/>
    <property type="match status" value="1"/>
</dbReference>
<evidence type="ECO:0000256" key="5">
    <source>
        <dbReference type="ARBA" id="ARBA00022840"/>
    </source>
</evidence>
<feature type="binding site" evidence="7">
    <location>
        <position position="428"/>
    </location>
    <ligand>
        <name>deamido-NAD(+)</name>
        <dbReference type="ChEBI" id="CHEBI:58437"/>
        <note>ligand shared between two neighboring subunits</note>
    </ligand>
</feature>
<dbReference type="SUPFAM" id="SSF56317">
    <property type="entry name" value="Carbon-nitrogen hydrolase"/>
    <property type="match status" value="1"/>
</dbReference>
<gene>
    <name evidence="7" type="primary">nadE</name>
    <name evidence="11" type="ORF">BCF55_0274</name>
</gene>
<dbReference type="NCBIfam" id="TIGR00552">
    <property type="entry name" value="nadE"/>
    <property type="match status" value="1"/>
</dbReference>
<dbReference type="Pfam" id="PF00795">
    <property type="entry name" value="CN_hydrolase"/>
    <property type="match status" value="1"/>
</dbReference>
<feature type="binding site" evidence="7">
    <location>
        <begin position="316"/>
        <end position="323"/>
    </location>
    <ligand>
        <name>ATP</name>
        <dbReference type="ChEBI" id="CHEBI:30616"/>
    </ligand>
</feature>
<keyword evidence="4 7" id="KW-0547">Nucleotide-binding</keyword>
<evidence type="ECO:0000256" key="2">
    <source>
        <dbReference type="ARBA" id="ARBA00007145"/>
    </source>
</evidence>
<dbReference type="SUPFAM" id="SSF52402">
    <property type="entry name" value="Adenine nucleotide alpha hydrolases-like"/>
    <property type="match status" value="1"/>
</dbReference>
<feature type="active site" description="Proton acceptor; for glutaminase activity" evidence="7">
    <location>
        <position position="41"/>
    </location>
</feature>
<keyword evidence="6 7" id="KW-0520">NAD</keyword>
<organism evidence="11 12">
    <name type="scientific">Hydrogenivirga caldilitoris</name>
    <dbReference type="NCBI Taxonomy" id="246264"/>
    <lineage>
        <taxon>Bacteria</taxon>
        <taxon>Pseudomonadati</taxon>
        <taxon>Aquificota</taxon>
        <taxon>Aquificia</taxon>
        <taxon>Aquificales</taxon>
        <taxon>Aquificaceae</taxon>
        <taxon>Hydrogenivirga</taxon>
    </lineage>
</organism>
<keyword evidence="5 7" id="KW-0067">ATP-binding</keyword>
<dbReference type="EMBL" id="RCCJ01000001">
    <property type="protein sequence ID" value="RLJ70013.1"/>
    <property type="molecule type" value="Genomic_DNA"/>
</dbReference>
<sequence length="567" mass="64168">MLNISIAQINPTVGDIEGNVRKIEKAVKNCAKRSHIVVFPELAVSGYTPEDLFLRLDFVRECMEAVQSLAKKTKQLDTVIVVGTPHYEGELYNSLYVIYRGEVLGIYHKGRLPNYSVFDEVRYFREGEEPLLIKVNGYKVGFSICEDIWYPDHIERLTVLSGAEVVININASPYHIGKYTFRESFVKARAEDNICFVVYANLVGGHDELVFDGRSMVIDPLGKVIGRAKAFEEDLLTLSIDVEKVRRRRLLDLRWRTASKEIEPFPVRAEVELTGRPYIEPRIEENPTEEEEIYKALVLGTHDYVIKTGFSKAVLGLSGGMDSSLVACIATDALGAGNVMGVFMPSRFSSQESFEDAKTLADNLGIEFHTVPIDGVYTSYYDELVPVFGELEFDTADENIQARIRANILFYVSNKWGYLVLSTSNKSESATGYTTIYGDMAGGFAPLKDVYKTTIYKLARYRNSLTPVIPERVFVKPPSAELRPGQTDQDTLPPYELLDRVLKLYIEENMSPADIVRAGIEEETVYKVVNMVRKAEYKRKQAPIGIKITPRAFGKDWRMPIVNKYRR</sequence>
<dbReference type="PANTHER" id="PTHR23090">
    <property type="entry name" value="NH 3 /GLUTAMINE-DEPENDENT NAD + SYNTHETASE"/>
    <property type="match status" value="1"/>
</dbReference>
<dbReference type="PANTHER" id="PTHR23090:SF9">
    <property type="entry name" value="GLUTAMINE-DEPENDENT NAD(+) SYNTHETASE"/>
    <property type="match status" value="1"/>
</dbReference>
<evidence type="ECO:0000256" key="9">
    <source>
        <dbReference type="RuleBase" id="RU003811"/>
    </source>
</evidence>
<comment type="caution">
    <text evidence="11">The sequence shown here is derived from an EMBL/GenBank/DDBJ whole genome shotgun (WGS) entry which is preliminary data.</text>
</comment>
<dbReference type="GO" id="GO:0005524">
    <property type="term" value="F:ATP binding"/>
    <property type="evidence" value="ECO:0007669"/>
    <property type="project" value="UniProtKB-UniRule"/>
</dbReference>
<keyword evidence="3 7" id="KW-0436">Ligase</keyword>
<feature type="binding site" evidence="7">
    <location>
        <position position="423"/>
    </location>
    <ligand>
        <name>ATP</name>
        <dbReference type="ChEBI" id="CHEBI:30616"/>
    </ligand>
</feature>
<dbReference type="GO" id="GO:0003952">
    <property type="term" value="F:NAD+ synthase (glutamine-hydrolyzing) activity"/>
    <property type="evidence" value="ECO:0007669"/>
    <property type="project" value="UniProtKB-UniRule"/>
</dbReference>
<evidence type="ECO:0000256" key="1">
    <source>
        <dbReference type="ARBA" id="ARBA00005188"/>
    </source>
</evidence>
<evidence type="ECO:0000313" key="11">
    <source>
        <dbReference type="EMBL" id="RLJ70013.1"/>
    </source>
</evidence>
<dbReference type="HAMAP" id="MF_02090">
    <property type="entry name" value="NadE_glutamine_dep"/>
    <property type="match status" value="1"/>
</dbReference>
<feature type="active site" description="Nucleophile; for glutaminase activity" evidence="7">
    <location>
        <position position="145"/>
    </location>
</feature>
<evidence type="ECO:0000256" key="6">
    <source>
        <dbReference type="ARBA" id="ARBA00023027"/>
    </source>
</evidence>
<reference evidence="11 12" key="1">
    <citation type="submission" date="2018-10" db="EMBL/GenBank/DDBJ databases">
        <title>Genomic Encyclopedia of Archaeal and Bacterial Type Strains, Phase II (KMG-II): from individual species to whole genera.</title>
        <authorList>
            <person name="Goeker M."/>
        </authorList>
    </citation>
    <scope>NUCLEOTIDE SEQUENCE [LARGE SCALE GENOMIC DNA]</scope>
    <source>
        <strain evidence="11 12">DSM 16510</strain>
    </source>
</reference>
<dbReference type="GO" id="GO:0008795">
    <property type="term" value="F:NAD+ synthase activity"/>
    <property type="evidence" value="ECO:0007669"/>
    <property type="project" value="UniProtKB-UniRule"/>
</dbReference>
<evidence type="ECO:0000256" key="3">
    <source>
        <dbReference type="ARBA" id="ARBA00022598"/>
    </source>
</evidence>
<dbReference type="PROSITE" id="PS50263">
    <property type="entry name" value="CN_HYDROLASE"/>
    <property type="match status" value="1"/>
</dbReference>
<dbReference type="OrthoDB" id="9803818at2"/>
<evidence type="ECO:0000256" key="7">
    <source>
        <dbReference type="HAMAP-Rule" id="MF_02090"/>
    </source>
</evidence>
<feature type="active site" description="For glutaminase activity" evidence="7">
    <location>
        <position position="109"/>
    </location>
</feature>
<dbReference type="RefSeq" id="WP_121009059.1">
    <property type="nucleotide sequence ID" value="NZ_RCCJ01000001.1"/>
</dbReference>
<dbReference type="AlphaFoldDB" id="A0A497XSX2"/>
<dbReference type="GO" id="GO:0009435">
    <property type="term" value="P:NAD+ biosynthetic process"/>
    <property type="evidence" value="ECO:0007669"/>
    <property type="project" value="UniProtKB-UniRule"/>
</dbReference>
<comment type="similarity">
    <text evidence="9">Belongs to the NAD synthetase family.</text>
</comment>
<dbReference type="NCBIfam" id="NF010588">
    <property type="entry name" value="PRK13981.1"/>
    <property type="match status" value="1"/>
</dbReference>
<proteinExistence type="inferred from homology"/>
<evidence type="ECO:0000313" key="12">
    <source>
        <dbReference type="Proteomes" id="UP000267841"/>
    </source>
</evidence>
<dbReference type="FunFam" id="3.40.50.620:FF:000106">
    <property type="entry name" value="Glutamine-dependent NAD(+) synthetase"/>
    <property type="match status" value="1"/>
</dbReference>
<dbReference type="PIRSF" id="PIRSF006630">
    <property type="entry name" value="NADS_GAT"/>
    <property type="match status" value="1"/>
</dbReference>
<comment type="caution">
    <text evidence="7">Lacks conserved residue(s) required for the propagation of feature annotation.</text>
</comment>
<dbReference type="CDD" id="cd00553">
    <property type="entry name" value="NAD_synthase"/>
    <property type="match status" value="1"/>
</dbReference>
<dbReference type="GO" id="GO:0004359">
    <property type="term" value="F:glutaminase activity"/>
    <property type="evidence" value="ECO:0007669"/>
    <property type="project" value="InterPro"/>
</dbReference>
<feature type="binding site" evidence="7">
    <location>
        <position position="178"/>
    </location>
    <ligand>
        <name>L-glutamine</name>
        <dbReference type="ChEBI" id="CHEBI:58359"/>
    </ligand>
</feature>
<dbReference type="InterPro" id="IPR014729">
    <property type="entry name" value="Rossmann-like_a/b/a_fold"/>
</dbReference>
<evidence type="ECO:0000256" key="8">
    <source>
        <dbReference type="PIRNR" id="PIRNR006630"/>
    </source>
</evidence>
<dbReference type="EC" id="6.3.5.1" evidence="7 8"/>
<dbReference type="InterPro" id="IPR022310">
    <property type="entry name" value="NAD/GMP_synthase"/>
</dbReference>
<dbReference type="Pfam" id="PF02540">
    <property type="entry name" value="NAD_synthase"/>
    <property type="match status" value="1"/>
</dbReference>
<dbReference type="InterPro" id="IPR036526">
    <property type="entry name" value="C-N_Hydrolase_sf"/>
</dbReference>
<dbReference type="Gene3D" id="3.60.110.10">
    <property type="entry name" value="Carbon-nitrogen hydrolase"/>
    <property type="match status" value="1"/>
</dbReference>
<comment type="function">
    <text evidence="7">Catalyzes the ATP-dependent amidation of deamido-NAD to form NAD. Uses L-glutamine as a nitrogen source.</text>
</comment>
<keyword evidence="12" id="KW-1185">Reference proteome</keyword>
<feature type="binding site" evidence="7">
    <location>
        <position position="172"/>
    </location>
    <ligand>
        <name>L-glutamine</name>
        <dbReference type="ChEBI" id="CHEBI:58359"/>
    </ligand>
</feature>
<dbReference type="InterPro" id="IPR003010">
    <property type="entry name" value="C-N_Hydrolase"/>
</dbReference>
<feature type="binding site" evidence="7">
    <location>
        <position position="399"/>
    </location>
    <ligand>
        <name>deamido-NAD(+)</name>
        <dbReference type="ChEBI" id="CHEBI:58437"/>
        <note>ligand shared between two neighboring subunits</note>
    </ligand>
</feature>
<accession>A0A497XSX2</accession>
<feature type="binding site" evidence="7">
    <location>
        <position position="115"/>
    </location>
    <ligand>
        <name>L-glutamine</name>
        <dbReference type="ChEBI" id="CHEBI:58359"/>
    </ligand>
</feature>
<feature type="binding site" evidence="7">
    <location>
        <position position="538"/>
    </location>
    <ligand>
        <name>deamido-NAD(+)</name>
        <dbReference type="ChEBI" id="CHEBI:58437"/>
        <note>ligand shared between two neighboring subunits</note>
    </ligand>
</feature>
<dbReference type="InterPro" id="IPR014445">
    <property type="entry name" value="Gln-dep_NAD_synthase"/>
</dbReference>
<dbReference type="GO" id="GO:0005737">
    <property type="term" value="C:cytoplasm"/>
    <property type="evidence" value="ECO:0007669"/>
    <property type="project" value="InterPro"/>
</dbReference>